<evidence type="ECO:0000256" key="2">
    <source>
        <dbReference type="ARBA" id="ARBA00022630"/>
    </source>
</evidence>
<dbReference type="Pfam" id="PF01494">
    <property type="entry name" value="FAD_binding_3"/>
    <property type="match status" value="1"/>
</dbReference>
<evidence type="ECO:0000256" key="1">
    <source>
        <dbReference type="ARBA" id="ARBA00001974"/>
    </source>
</evidence>
<name>A0AAN6IB83_9EURO</name>
<dbReference type="InterPro" id="IPR002938">
    <property type="entry name" value="FAD-bd"/>
</dbReference>
<dbReference type="InterPro" id="IPR036188">
    <property type="entry name" value="FAD/NAD-bd_sf"/>
</dbReference>
<gene>
    <name evidence="7" type="ORF">EDD36DRAFT_330750</name>
</gene>
<evidence type="ECO:0000313" key="8">
    <source>
        <dbReference type="Proteomes" id="UP001203852"/>
    </source>
</evidence>
<evidence type="ECO:0000259" key="6">
    <source>
        <dbReference type="Pfam" id="PF01494"/>
    </source>
</evidence>
<evidence type="ECO:0000256" key="3">
    <source>
        <dbReference type="ARBA" id="ARBA00022827"/>
    </source>
</evidence>
<keyword evidence="8" id="KW-1185">Reference proteome</keyword>
<evidence type="ECO:0000313" key="7">
    <source>
        <dbReference type="EMBL" id="KAI1610645.1"/>
    </source>
</evidence>
<comment type="caution">
    <text evidence="7">The sequence shown here is derived from an EMBL/GenBank/DDBJ whole genome shotgun (WGS) entry which is preliminary data.</text>
</comment>
<dbReference type="Gene3D" id="3.50.50.60">
    <property type="entry name" value="FAD/NAD(P)-binding domain"/>
    <property type="match status" value="1"/>
</dbReference>
<accession>A0AAN6IB83</accession>
<dbReference type="PRINTS" id="PR00420">
    <property type="entry name" value="RNGMNOXGNASE"/>
</dbReference>
<dbReference type="AlphaFoldDB" id="A0AAN6IB83"/>
<keyword evidence="4" id="KW-0560">Oxidoreductase</keyword>
<keyword evidence="3" id="KW-0274">FAD</keyword>
<dbReference type="GO" id="GO:0004497">
    <property type="term" value="F:monooxygenase activity"/>
    <property type="evidence" value="ECO:0007669"/>
    <property type="project" value="UniProtKB-KW"/>
</dbReference>
<reference evidence="7" key="1">
    <citation type="journal article" date="2022" name="bioRxiv">
        <title>Deciphering the potential niche of two novel black yeast fungi from a biological soil crust based on their genomes, phenotypes, and melanin regulation.</title>
        <authorList>
            <consortium name="DOE Joint Genome Institute"/>
            <person name="Carr E.C."/>
            <person name="Barton Q."/>
            <person name="Grambo S."/>
            <person name="Sullivan M."/>
            <person name="Renfro C.M."/>
            <person name="Kuo A."/>
            <person name="Pangilinan J."/>
            <person name="Lipzen A."/>
            <person name="Keymanesh K."/>
            <person name="Savage E."/>
            <person name="Barry K."/>
            <person name="Grigoriev I.V."/>
            <person name="Riekhof W.R."/>
            <person name="Harris S.S."/>
        </authorList>
    </citation>
    <scope>NUCLEOTIDE SEQUENCE</scope>
    <source>
        <strain evidence="7">JF 03-4F</strain>
    </source>
</reference>
<dbReference type="SUPFAM" id="SSF51905">
    <property type="entry name" value="FAD/NAD(P)-binding domain"/>
    <property type="match status" value="1"/>
</dbReference>
<keyword evidence="2" id="KW-0285">Flavoprotein</keyword>
<dbReference type="PANTHER" id="PTHR47178:SF5">
    <property type="entry name" value="FAD-BINDING DOMAIN-CONTAINING PROTEIN"/>
    <property type="match status" value="1"/>
</dbReference>
<organism evidence="7 8">
    <name type="scientific">Exophiala viscosa</name>
    <dbReference type="NCBI Taxonomy" id="2486360"/>
    <lineage>
        <taxon>Eukaryota</taxon>
        <taxon>Fungi</taxon>
        <taxon>Dikarya</taxon>
        <taxon>Ascomycota</taxon>
        <taxon>Pezizomycotina</taxon>
        <taxon>Eurotiomycetes</taxon>
        <taxon>Chaetothyriomycetidae</taxon>
        <taxon>Chaetothyriales</taxon>
        <taxon>Herpotrichiellaceae</taxon>
        <taxon>Exophiala</taxon>
    </lineage>
</organism>
<sequence length="411" mass="44364">MSKVSNPILIIGGGLGGLSLAQGLKKKGIPFRIFERDGAASFRAQGYRIRLDERGIGSLEKLLPRPLFDLAEKTSSPVVSGGHRFDALTGEKSEARFGGGGPQRGTGPNWNVDRTVIRNVLLQGLEKDIDFGKRLERYEFASESTSDDKSVTARFADGTSATGRMIVGADGVRSHVRRQLVPGHTLLDTEMRAIFGKTPIPEGIPPPIRDTVAQGMNVTAEENSNGRAVLFSDTMRFDHGVDTSPAEAVQLPDDYIYWVLTFAKTRTEVDDKTLMTYNGEQSAKLAEELTKAWNMSDRTIVTKQDPDAASALFFLMARPDLDTLPTDARVTLLGDAAHSMPPLGGVGANSAFEDAAELADVLGQGEVGDEAIGAYDKTVRDRASGWLGMSIAGSTKLFGMRPIEELKSFAL</sequence>
<evidence type="ECO:0000256" key="5">
    <source>
        <dbReference type="ARBA" id="ARBA00023033"/>
    </source>
</evidence>
<keyword evidence="5" id="KW-0503">Monooxygenase</keyword>
<protein>
    <submittedName>
        <fullName evidence="7">Cercosporin toxin biosynthesis protein</fullName>
    </submittedName>
</protein>
<feature type="domain" description="FAD-binding" evidence="6">
    <location>
        <begin position="7"/>
        <end position="382"/>
    </location>
</feature>
<evidence type="ECO:0000256" key="4">
    <source>
        <dbReference type="ARBA" id="ARBA00023002"/>
    </source>
</evidence>
<proteinExistence type="predicted"/>
<dbReference type="GO" id="GO:0071949">
    <property type="term" value="F:FAD binding"/>
    <property type="evidence" value="ECO:0007669"/>
    <property type="project" value="InterPro"/>
</dbReference>
<dbReference type="EMBL" id="MU404358">
    <property type="protein sequence ID" value="KAI1610645.1"/>
    <property type="molecule type" value="Genomic_DNA"/>
</dbReference>
<dbReference type="Proteomes" id="UP001203852">
    <property type="component" value="Unassembled WGS sequence"/>
</dbReference>
<dbReference type="PANTHER" id="PTHR47178">
    <property type="entry name" value="MONOOXYGENASE, FAD-BINDING"/>
    <property type="match status" value="1"/>
</dbReference>
<comment type="cofactor">
    <cofactor evidence="1">
        <name>FAD</name>
        <dbReference type="ChEBI" id="CHEBI:57692"/>
    </cofactor>
</comment>